<feature type="region of interest" description="Disordered" evidence="1">
    <location>
        <begin position="373"/>
        <end position="397"/>
    </location>
</feature>
<dbReference type="Proteomes" id="UP000193986">
    <property type="component" value="Unassembled WGS sequence"/>
</dbReference>
<accession>A0A1Y2AR76</accession>
<feature type="region of interest" description="Disordered" evidence="1">
    <location>
        <begin position="469"/>
        <end position="492"/>
    </location>
</feature>
<dbReference type="Gene3D" id="3.40.50.450">
    <property type="match status" value="1"/>
</dbReference>
<comment type="caution">
    <text evidence="2">The sequence shown here is derived from an EMBL/GenBank/DDBJ whole genome shotgun (WGS) entry which is preliminary data.</text>
</comment>
<feature type="compositionally biased region" description="Low complexity" evidence="1">
    <location>
        <begin position="373"/>
        <end position="386"/>
    </location>
</feature>
<reference evidence="2 3" key="1">
    <citation type="submission" date="2016-07" db="EMBL/GenBank/DDBJ databases">
        <title>Pervasive Adenine N6-methylation of Active Genes in Fungi.</title>
        <authorList>
            <consortium name="DOE Joint Genome Institute"/>
            <person name="Mondo S.J."/>
            <person name="Dannebaum R.O."/>
            <person name="Kuo R.C."/>
            <person name="Labutti K."/>
            <person name="Haridas S."/>
            <person name="Kuo A."/>
            <person name="Salamov A."/>
            <person name="Ahrendt S.R."/>
            <person name="Lipzen A."/>
            <person name="Sullivan W."/>
            <person name="Andreopoulos W.B."/>
            <person name="Clum A."/>
            <person name="Lindquist E."/>
            <person name="Daum C."/>
            <person name="Ramamoorthy G.K."/>
            <person name="Gryganskyi A."/>
            <person name="Culley D."/>
            <person name="Magnuson J.K."/>
            <person name="James T.Y."/>
            <person name="O'Malley M.A."/>
            <person name="Stajich J.E."/>
            <person name="Spatafora J.W."/>
            <person name="Visel A."/>
            <person name="Grigoriev I.V."/>
        </authorList>
    </citation>
    <scope>NUCLEOTIDE SEQUENCE [LARGE SCALE GENOMIC DNA]</scope>
    <source>
        <strain evidence="2 3">68-887.2</strain>
    </source>
</reference>
<dbReference type="SUPFAM" id="SSF56752">
    <property type="entry name" value="D-aminoacid aminotransferase-like PLP-dependent enzymes"/>
    <property type="match status" value="1"/>
</dbReference>
<dbReference type="InterPro" id="IPR036038">
    <property type="entry name" value="Aminotransferase-like"/>
</dbReference>
<dbReference type="STRING" id="71784.A0A1Y2AR76"/>
<organism evidence="2 3">
    <name type="scientific">Naematelia encephala</name>
    <dbReference type="NCBI Taxonomy" id="71784"/>
    <lineage>
        <taxon>Eukaryota</taxon>
        <taxon>Fungi</taxon>
        <taxon>Dikarya</taxon>
        <taxon>Basidiomycota</taxon>
        <taxon>Agaricomycotina</taxon>
        <taxon>Tremellomycetes</taxon>
        <taxon>Tremellales</taxon>
        <taxon>Naemateliaceae</taxon>
        <taxon>Naematelia</taxon>
    </lineage>
</organism>
<dbReference type="GO" id="GO:0005829">
    <property type="term" value="C:cytosol"/>
    <property type="evidence" value="ECO:0007669"/>
    <property type="project" value="TreeGrafter"/>
</dbReference>
<dbReference type="InterPro" id="IPR031100">
    <property type="entry name" value="LOG_fam"/>
</dbReference>
<evidence type="ECO:0000256" key="1">
    <source>
        <dbReference type="SAM" id="MobiDB-lite"/>
    </source>
</evidence>
<dbReference type="Pfam" id="PF01063">
    <property type="entry name" value="Aminotran_4"/>
    <property type="match status" value="1"/>
</dbReference>
<dbReference type="Gene3D" id="3.20.10.10">
    <property type="entry name" value="D-amino Acid Aminotransferase, subunit A, domain 2"/>
    <property type="match status" value="1"/>
</dbReference>
<dbReference type="EMBL" id="MCFC01000062">
    <property type="protein sequence ID" value="ORY24976.1"/>
    <property type="molecule type" value="Genomic_DNA"/>
</dbReference>
<dbReference type="Pfam" id="PF03641">
    <property type="entry name" value="Lysine_decarbox"/>
    <property type="match status" value="1"/>
</dbReference>
<dbReference type="PANTHER" id="PTHR31223">
    <property type="entry name" value="LOG FAMILY PROTEIN YJL055W"/>
    <property type="match status" value="1"/>
</dbReference>
<feature type="region of interest" description="Disordered" evidence="1">
    <location>
        <begin position="84"/>
        <end position="114"/>
    </location>
</feature>
<dbReference type="NCBIfam" id="TIGR00730">
    <property type="entry name" value="Rossman fold protein, TIGR00730 family"/>
    <property type="match status" value="1"/>
</dbReference>
<dbReference type="GO" id="GO:0016799">
    <property type="term" value="F:hydrolase activity, hydrolyzing N-glycosyl compounds"/>
    <property type="evidence" value="ECO:0007669"/>
    <property type="project" value="TreeGrafter"/>
</dbReference>
<dbReference type="AlphaFoldDB" id="A0A1Y2AR76"/>
<proteinExistence type="predicted"/>
<dbReference type="SUPFAM" id="SSF102405">
    <property type="entry name" value="MCP/YpsA-like"/>
    <property type="match status" value="1"/>
</dbReference>
<keyword evidence="3" id="KW-1185">Reference proteome</keyword>
<evidence type="ECO:0000313" key="3">
    <source>
        <dbReference type="Proteomes" id="UP000193986"/>
    </source>
</evidence>
<dbReference type="GO" id="GO:0009691">
    <property type="term" value="P:cytokinin biosynthetic process"/>
    <property type="evidence" value="ECO:0007669"/>
    <property type="project" value="InterPro"/>
</dbReference>
<name>A0A1Y2AR76_9TREE</name>
<sequence length="560" mass="61108">MSNSPFPTDKGLQKPVCVFCGSSPGTDPIYTHAAQSLGQALSASKIPLVYGGGRRGIMGVVSRAALESGGYVHGILPRSLMQRASEHTSAPGSNNNNGEVKSGEGTGRDLLEDNYGGKLSTEVVGSMHERKLKMAQLSTGGFVVLPGGYGTFEEMFEMITWNQLGIHSLPVVVLNIGGFYTSLIALLDKAVEAGFIVAKNLSLLKVIDADPSDPDSWGKAALDALNQWRQDEGAGYNFDWNTTANVTTVQTKDGFGHFTTLRYTSPTFIDGVVAKGGPTLPIERTSIPLLDRHIERLRKTHKALNERDGGTWGAWVGDDVVWDTLRSRLEEVERGSQGDWRVRVILSPVSKLSIDVQPFHSAPPFQYLPSAKFTSTTTTPSSNPGSALDSTNSPIPLKRRPIIIDPKAIPPSTESKMLRDTRLYKTLNRKVYTNATSRGEALSGITGIEVVVHTGEWILEGTTSNIAIEESDSDNENRREGSAEGKGQGEGMRVRARWITPRLIRDERPFLDGVMRNELLEKGVIKEGDLTIQDLIRARDQGRRIIGFNGLRGVWEAELI</sequence>
<protein>
    <recommendedName>
        <fullName evidence="4">Lysine decarboxylase-domain-containing protein</fullName>
    </recommendedName>
</protein>
<dbReference type="InterPro" id="IPR005269">
    <property type="entry name" value="LOG"/>
</dbReference>
<dbReference type="InParanoid" id="A0A1Y2AR76"/>
<gene>
    <name evidence="2" type="ORF">BCR39DRAFT_499646</name>
</gene>
<feature type="compositionally biased region" description="Polar residues" evidence="1">
    <location>
        <begin position="87"/>
        <end position="99"/>
    </location>
</feature>
<dbReference type="InterPro" id="IPR043132">
    <property type="entry name" value="BCAT-like_C"/>
</dbReference>
<evidence type="ECO:0000313" key="2">
    <source>
        <dbReference type="EMBL" id="ORY24976.1"/>
    </source>
</evidence>
<dbReference type="OrthoDB" id="414463at2759"/>
<dbReference type="PANTHER" id="PTHR31223:SF70">
    <property type="entry name" value="LOG FAMILY PROTEIN YJL055W"/>
    <property type="match status" value="1"/>
</dbReference>
<dbReference type="InterPro" id="IPR001544">
    <property type="entry name" value="Aminotrans_IV"/>
</dbReference>
<evidence type="ECO:0008006" key="4">
    <source>
        <dbReference type="Google" id="ProtNLM"/>
    </source>
</evidence>